<evidence type="ECO:0000256" key="1">
    <source>
        <dbReference type="ARBA" id="ARBA00012513"/>
    </source>
</evidence>
<evidence type="ECO:0000313" key="6">
    <source>
        <dbReference type="Proteomes" id="UP001230504"/>
    </source>
</evidence>
<dbReference type="PANTHER" id="PTHR21310">
    <property type="entry name" value="AMINOGLYCOSIDE PHOSPHOTRANSFERASE-RELATED-RELATED"/>
    <property type="match status" value="1"/>
</dbReference>
<comment type="caution">
    <text evidence="5">The sequence shown here is derived from an EMBL/GenBank/DDBJ whole genome shotgun (WGS) entry which is preliminary data.</text>
</comment>
<dbReference type="RefSeq" id="XP_060409459.1">
    <property type="nucleotide sequence ID" value="XM_060561590.1"/>
</dbReference>
<dbReference type="InterPro" id="IPR008266">
    <property type="entry name" value="Tyr_kinase_AS"/>
</dbReference>
<evidence type="ECO:0000259" key="4">
    <source>
        <dbReference type="Pfam" id="PF01636"/>
    </source>
</evidence>
<dbReference type="InterPro" id="IPR002575">
    <property type="entry name" value="Aminoglycoside_PTrfase"/>
</dbReference>
<dbReference type="Gene3D" id="3.90.1200.10">
    <property type="match status" value="1"/>
</dbReference>
<evidence type="ECO:0000313" key="5">
    <source>
        <dbReference type="EMBL" id="KAK1573888.1"/>
    </source>
</evidence>
<dbReference type="PANTHER" id="PTHR21310:SF15">
    <property type="entry name" value="AMINOGLYCOSIDE PHOSPHOTRANSFERASE DOMAIN-CONTAINING PROTEIN"/>
    <property type="match status" value="1"/>
</dbReference>
<comment type="catalytic activity">
    <reaction evidence="3">
        <text>L-seryl-[protein] + ATP = O-phospho-L-seryl-[protein] + ADP + H(+)</text>
        <dbReference type="Rhea" id="RHEA:17989"/>
        <dbReference type="Rhea" id="RHEA-COMP:9863"/>
        <dbReference type="Rhea" id="RHEA-COMP:11604"/>
        <dbReference type="ChEBI" id="CHEBI:15378"/>
        <dbReference type="ChEBI" id="CHEBI:29999"/>
        <dbReference type="ChEBI" id="CHEBI:30616"/>
        <dbReference type="ChEBI" id="CHEBI:83421"/>
        <dbReference type="ChEBI" id="CHEBI:456216"/>
        <dbReference type="EC" id="2.7.11.1"/>
    </reaction>
</comment>
<organism evidence="5 6">
    <name type="scientific">Colletotrichum navitas</name>
    <dbReference type="NCBI Taxonomy" id="681940"/>
    <lineage>
        <taxon>Eukaryota</taxon>
        <taxon>Fungi</taxon>
        <taxon>Dikarya</taxon>
        <taxon>Ascomycota</taxon>
        <taxon>Pezizomycotina</taxon>
        <taxon>Sordariomycetes</taxon>
        <taxon>Hypocreomycetidae</taxon>
        <taxon>Glomerellales</taxon>
        <taxon>Glomerellaceae</taxon>
        <taxon>Colletotrichum</taxon>
        <taxon>Colletotrichum graminicola species complex</taxon>
    </lineage>
</organism>
<evidence type="ECO:0000256" key="2">
    <source>
        <dbReference type="ARBA" id="ARBA00047899"/>
    </source>
</evidence>
<feature type="domain" description="Aminoglycoside phosphotransferase" evidence="4">
    <location>
        <begin position="124"/>
        <end position="320"/>
    </location>
</feature>
<name>A0AAD8PQ18_9PEZI</name>
<dbReference type="SUPFAM" id="SSF56112">
    <property type="entry name" value="Protein kinase-like (PK-like)"/>
    <property type="match status" value="1"/>
</dbReference>
<dbReference type="EMBL" id="JAHLJV010000084">
    <property type="protein sequence ID" value="KAK1573888.1"/>
    <property type="molecule type" value="Genomic_DNA"/>
</dbReference>
<reference evidence="5" key="1">
    <citation type="submission" date="2021-06" db="EMBL/GenBank/DDBJ databases">
        <title>Comparative genomics, transcriptomics and evolutionary studies reveal genomic signatures of adaptation to plant cell wall in hemibiotrophic fungi.</title>
        <authorList>
            <consortium name="DOE Joint Genome Institute"/>
            <person name="Baroncelli R."/>
            <person name="Diaz J.F."/>
            <person name="Benocci T."/>
            <person name="Peng M."/>
            <person name="Battaglia E."/>
            <person name="Haridas S."/>
            <person name="Andreopoulos W."/>
            <person name="Labutti K."/>
            <person name="Pangilinan J."/>
            <person name="Floch G.L."/>
            <person name="Makela M.R."/>
            <person name="Henrissat B."/>
            <person name="Grigoriev I.V."/>
            <person name="Crouch J.A."/>
            <person name="De Vries R.P."/>
            <person name="Sukno S.A."/>
            <person name="Thon M.R."/>
        </authorList>
    </citation>
    <scope>NUCLEOTIDE SEQUENCE</scope>
    <source>
        <strain evidence="5">CBS 125086</strain>
    </source>
</reference>
<keyword evidence="6" id="KW-1185">Reference proteome</keyword>
<accession>A0AAD8PQ18</accession>
<dbReference type="PROSITE" id="PS00109">
    <property type="entry name" value="PROTEIN_KINASE_TYR"/>
    <property type="match status" value="1"/>
</dbReference>
<dbReference type="Pfam" id="PF01636">
    <property type="entry name" value="APH"/>
    <property type="match status" value="1"/>
</dbReference>
<comment type="catalytic activity">
    <reaction evidence="2">
        <text>L-threonyl-[protein] + ATP = O-phospho-L-threonyl-[protein] + ADP + H(+)</text>
        <dbReference type="Rhea" id="RHEA:46608"/>
        <dbReference type="Rhea" id="RHEA-COMP:11060"/>
        <dbReference type="Rhea" id="RHEA-COMP:11605"/>
        <dbReference type="ChEBI" id="CHEBI:15378"/>
        <dbReference type="ChEBI" id="CHEBI:30013"/>
        <dbReference type="ChEBI" id="CHEBI:30616"/>
        <dbReference type="ChEBI" id="CHEBI:61977"/>
        <dbReference type="ChEBI" id="CHEBI:456216"/>
        <dbReference type="EC" id="2.7.11.1"/>
    </reaction>
</comment>
<protein>
    <recommendedName>
        <fullName evidence="1">non-specific serine/threonine protein kinase</fullName>
        <ecNumber evidence="1">2.7.11.1</ecNumber>
    </recommendedName>
</protein>
<evidence type="ECO:0000256" key="3">
    <source>
        <dbReference type="ARBA" id="ARBA00048679"/>
    </source>
</evidence>
<gene>
    <name evidence="5" type="ORF">LY79DRAFT_593682</name>
</gene>
<dbReference type="GeneID" id="85445830"/>
<dbReference type="AlphaFoldDB" id="A0AAD8PQ18"/>
<dbReference type="InterPro" id="IPR011009">
    <property type="entry name" value="Kinase-like_dom_sf"/>
</dbReference>
<dbReference type="Proteomes" id="UP001230504">
    <property type="component" value="Unassembled WGS sequence"/>
</dbReference>
<proteinExistence type="predicted"/>
<dbReference type="EC" id="2.7.11.1" evidence="1"/>
<dbReference type="InterPro" id="IPR051678">
    <property type="entry name" value="AGP_Transferase"/>
</dbReference>
<sequence>MVVNVNYAGFERRLSVVQQVLHGRGLQASIISTLAYDEEYAYPFNNFLFKVELATPAFASSFPGTQPGTCKAPLEGVSTLVIKLSNLAAHDVNNTNRVENDVASQHLVRESMEKSGLDPLIPDVYAWVPATTTDQVNEEGFGWIMSEFRSGVDLGPEFSSLDMESQKHVLEQMAAVLGAIQAVDLPQSVTKFGGGLKFDQNGAIVSGESSSMQDVRPTGSYAEWRIEKLRSRIKQAAESSVIQGWESNGVDARIEKFLASGGPEKVLSIVDIHKKFLIHGDLTIYNMLFDKKAKKVTAVLDFDFASVSHPFEEFISMSFSHTGGNIGDDDTAINQAILSGDFTTPPADLDKESLKEWELAKTWNSVLQESVALAPVQIDGVNQIRDLMRLQRFLCPYWLGSASVLEEHDEVKRAELRVKAEADLVGWLKKHGY</sequence>
<dbReference type="GO" id="GO:0004674">
    <property type="term" value="F:protein serine/threonine kinase activity"/>
    <property type="evidence" value="ECO:0007669"/>
    <property type="project" value="UniProtKB-EC"/>
</dbReference>